<dbReference type="Pfam" id="PF00001">
    <property type="entry name" value="7tm_1"/>
    <property type="match status" value="1"/>
</dbReference>
<dbReference type="GO" id="GO:0016020">
    <property type="term" value="C:membrane"/>
    <property type="evidence" value="ECO:0007669"/>
    <property type="project" value="UniProtKB-SubCell"/>
</dbReference>
<keyword evidence="7" id="KW-1185">Reference proteome</keyword>
<dbReference type="SUPFAM" id="SSF81321">
    <property type="entry name" value="Family A G protein-coupled receptor-like"/>
    <property type="match status" value="1"/>
</dbReference>
<feature type="domain" description="G-protein coupled receptors family 1 profile" evidence="6">
    <location>
        <begin position="43"/>
        <end position="261"/>
    </location>
</feature>
<evidence type="ECO:0000256" key="1">
    <source>
        <dbReference type="ARBA" id="ARBA00004370"/>
    </source>
</evidence>
<evidence type="ECO:0000256" key="4">
    <source>
        <dbReference type="ARBA" id="ARBA00023136"/>
    </source>
</evidence>
<dbReference type="KEGG" id="char:105911151"/>
<dbReference type="PANTHER" id="PTHR26451">
    <property type="entry name" value="G_PROTEIN_RECEP_F1_2 DOMAIN-CONTAINING PROTEIN"/>
    <property type="match status" value="1"/>
</dbReference>
<dbReference type="GO" id="GO:0004930">
    <property type="term" value="F:G protein-coupled receptor activity"/>
    <property type="evidence" value="ECO:0007669"/>
    <property type="project" value="InterPro"/>
</dbReference>
<sequence length="261" mass="29788">MNENSSQSGNSSNGETLLSTNNPIQASLFTALVQVLVWPFLYVDLFMLFVFLKKQALQEEARYMLFAQTLFADSCILVLTDFTVITMHVQLLLPTGICIPVVMFMEALTNLSPTIIVAMCLERYVAICRPLKHANIFSPRQTFICIAFLWSLCFFIPFVDLCIMFAFVSKSYFTHLTFCYYEIMFVGEWHTVMRGFFYIAEFFAILCILLFCYTSVIIVAHRASGDDKQSASKGQRTILFHLFQLLLCTLAVICPYVESQG</sequence>
<evidence type="ECO:0000256" key="5">
    <source>
        <dbReference type="SAM" id="Phobius"/>
    </source>
</evidence>
<feature type="transmembrane region" description="Helical" evidence="5">
    <location>
        <begin position="142"/>
        <end position="168"/>
    </location>
</feature>
<keyword evidence="2 5" id="KW-0812">Transmembrane</keyword>
<dbReference type="PANTHER" id="PTHR26451:SF886">
    <property type="entry name" value="GROWTH HORMONE SECRETAGOGUE RECEPTOR TYPE 1-LIKE-RELATED"/>
    <property type="match status" value="1"/>
</dbReference>
<dbReference type="OrthoDB" id="8759131at2759"/>
<dbReference type="Gene3D" id="1.20.1070.10">
    <property type="entry name" value="Rhodopsin 7-helix transmembrane proteins"/>
    <property type="match status" value="1"/>
</dbReference>
<keyword evidence="4 5" id="KW-0472">Membrane</keyword>
<gene>
    <name evidence="8" type="primary">LOC105911151</name>
</gene>
<evidence type="ECO:0000256" key="3">
    <source>
        <dbReference type="ARBA" id="ARBA00022989"/>
    </source>
</evidence>
<evidence type="ECO:0000313" key="7">
    <source>
        <dbReference type="Proteomes" id="UP000515152"/>
    </source>
</evidence>
<reference evidence="8" key="1">
    <citation type="submission" date="2025-08" db="UniProtKB">
        <authorList>
            <consortium name="RefSeq"/>
        </authorList>
    </citation>
    <scope>IDENTIFICATION</scope>
</reference>
<feature type="transmembrane region" description="Helical" evidence="5">
    <location>
        <begin position="196"/>
        <end position="218"/>
    </location>
</feature>
<dbReference type="GeneID" id="105911151"/>
<dbReference type="AlphaFoldDB" id="A0A6P3WCW3"/>
<accession>A0A6P3WCW3</accession>
<dbReference type="CDD" id="cd00637">
    <property type="entry name" value="7tm_classA_rhodopsin-like"/>
    <property type="match status" value="1"/>
</dbReference>
<proteinExistence type="predicted"/>
<evidence type="ECO:0000259" key="6">
    <source>
        <dbReference type="PROSITE" id="PS50262"/>
    </source>
</evidence>
<dbReference type="RefSeq" id="XP_012695391.1">
    <property type="nucleotide sequence ID" value="XM_012839937.1"/>
</dbReference>
<keyword evidence="3 5" id="KW-1133">Transmembrane helix</keyword>
<dbReference type="InterPro" id="IPR052921">
    <property type="entry name" value="GPCR1_Superfamily_Member"/>
</dbReference>
<name>A0A6P3WCW3_CLUHA</name>
<feature type="transmembrane region" description="Helical" evidence="5">
    <location>
        <begin position="91"/>
        <end position="121"/>
    </location>
</feature>
<dbReference type="PROSITE" id="PS50262">
    <property type="entry name" value="G_PROTEIN_RECEP_F1_2"/>
    <property type="match status" value="1"/>
</dbReference>
<dbReference type="Proteomes" id="UP000515152">
    <property type="component" value="Chromosome 9"/>
</dbReference>
<protein>
    <submittedName>
        <fullName evidence="8">Odorant receptor 131-2-like</fullName>
    </submittedName>
</protein>
<dbReference type="GO" id="GO:0004984">
    <property type="term" value="F:olfactory receptor activity"/>
    <property type="evidence" value="ECO:0007669"/>
    <property type="project" value="TreeGrafter"/>
</dbReference>
<dbReference type="FunFam" id="1.20.1070.10:FF:000096">
    <property type="entry name" value="Odorant receptor 131-2"/>
    <property type="match status" value="1"/>
</dbReference>
<comment type="subcellular location">
    <subcellularLocation>
        <location evidence="1">Membrane</location>
    </subcellularLocation>
</comment>
<dbReference type="InterPro" id="IPR017452">
    <property type="entry name" value="GPCR_Rhodpsn_7TM"/>
</dbReference>
<organism evidence="7 8">
    <name type="scientific">Clupea harengus</name>
    <name type="common">Atlantic herring</name>
    <dbReference type="NCBI Taxonomy" id="7950"/>
    <lineage>
        <taxon>Eukaryota</taxon>
        <taxon>Metazoa</taxon>
        <taxon>Chordata</taxon>
        <taxon>Craniata</taxon>
        <taxon>Vertebrata</taxon>
        <taxon>Euteleostomi</taxon>
        <taxon>Actinopterygii</taxon>
        <taxon>Neopterygii</taxon>
        <taxon>Teleostei</taxon>
        <taxon>Clupei</taxon>
        <taxon>Clupeiformes</taxon>
        <taxon>Clupeoidei</taxon>
        <taxon>Clupeidae</taxon>
        <taxon>Clupea</taxon>
    </lineage>
</organism>
<dbReference type="InterPro" id="IPR000276">
    <property type="entry name" value="GPCR_Rhodpsn"/>
</dbReference>
<dbReference type="GO" id="GO:0005549">
    <property type="term" value="F:odorant binding"/>
    <property type="evidence" value="ECO:0007669"/>
    <property type="project" value="TreeGrafter"/>
</dbReference>
<evidence type="ECO:0000256" key="2">
    <source>
        <dbReference type="ARBA" id="ARBA00022692"/>
    </source>
</evidence>
<feature type="transmembrane region" description="Helical" evidence="5">
    <location>
        <begin position="238"/>
        <end position="258"/>
    </location>
</feature>
<feature type="transmembrane region" description="Helical" evidence="5">
    <location>
        <begin position="63"/>
        <end position="85"/>
    </location>
</feature>
<feature type="transmembrane region" description="Helical" evidence="5">
    <location>
        <begin position="28"/>
        <end position="51"/>
    </location>
</feature>
<evidence type="ECO:0000313" key="8">
    <source>
        <dbReference type="RefSeq" id="XP_012695391.1"/>
    </source>
</evidence>